<dbReference type="EMBL" id="JAJOMB010000010">
    <property type="protein sequence ID" value="MCD5313010.1"/>
    <property type="molecule type" value="Genomic_DNA"/>
</dbReference>
<dbReference type="InterPro" id="IPR022496">
    <property type="entry name" value="T6A_TsaB"/>
</dbReference>
<evidence type="ECO:0000313" key="2">
    <source>
        <dbReference type="EMBL" id="MCD5313010.1"/>
    </source>
</evidence>
<proteinExistence type="predicted"/>
<evidence type="ECO:0000259" key="1">
    <source>
        <dbReference type="Pfam" id="PF00814"/>
    </source>
</evidence>
<sequence length="225" mass="23667">MTDQLTLALDTASGTVSVAVHDGAQVIAERAGQQSGKHAEQLTPLVEAVLAEAGRTREELTTVVAGVGPGPFTGLRVGLVTAGVLAYALDLELQGVCSLDAVAMGAVKAGAEGSFIAAMDARRREVYWARYEVLEIDGVRVPVRAALPEVSVPAELDLEGLRVAGRGAQLYPDVLGLPLEGPLDPSAGDLATLAALDKRFVLEPEPLYLRRPDAQANINRKRVLK</sequence>
<dbReference type="CDD" id="cd24032">
    <property type="entry name" value="ASKHA_NBD_TsaB"/>
    <property type="match status" value="1"/>
</dbReference>
<comment type="caution">
    <text evidence="2">The sequence shown here is derived from an EMBL/GenBank/DDBJ whole genome shotgun (WGS) entry which is preliminary data.</text>
</comment>
<dbReference type="InterPro" id="IPR043129">
    <property type="entry name" value="ATPase_NBD"/>
</dbReference>
<dbReference type="RefSeq" id="WP_231443811.1">
    <property type="nucleotide sequence ID" value="NZ_JAJOMB010000010.1"/>
</dbReference>
<dbReference type="EC" id="2.3.1.234" evidence="2"/>
<accession>A0A9X1NFB2</accession>
<keyword evidence="2" id="KW-0808">Transferase</keyword>
<keyword evidence="2" id="KW-0012">Acyltransferase</keyword>
<name>A0A9X1NFB2_9ACTN</name>
<dbReference type="PANTHER" id="PTHR11735">
    <property type="entry name" value="TRNA N6-ADENOSINE THREONYLCARBAMOYLTRANSFERASE"/>
    <property type="match status" value="1"/>
</dbReference>
<evidence type="ECO:0000313" key="3">
    <source>
        <dbReference type="Proteomes" id="UP001138997"/>
    </source>
</evidence>
<dbReference type="Gene3D" id="3.30.420.40">
    <property type="match status" value="2"/>
</dbReference>
<dbReference type="NCBIfam" id="TIGR03725">
    <property type="entry name" value="T6A_YeaZ"/>
    <property type="match status" value="1"/>
</dbReference>
<dbReference type="SUPFAM" id="SSF53067">
    <property type="entry name" value="Actin-like ATPase domain"/>
    <property type="match status" value="2"/>
</dbReference>
<organism evidence="2 3">
    <name type="scientific">Kineosporia babensis</name>
    <dbReference type="NCBI Taxonomy" id="499548"/>
    <lineage>
        <taxon>Bacteria</taxon>
        <taxon>Bacillati</taxon>
        <taxon>Actinomycetota</taxon>
        <taxon>Actinomycetes</taxon>
        <taxon>Kineosporiales</taxon>
        <taxon>Kineosporiaceae</taxon>
        <taxon>Kineosporia</taxon>
    </lineage>
</organism>
<dbReference type="Pfam" id="PF00814">
    <property type="entry name" value="TsaD"/>
    <property type="match status" value="1"/>
</dbReference>
<gene>
    <name evidence="2" type="primary">tsaB</name>
    <name evidence="2" type="ORF">LR394_19045</name>
</gene>
<keyword evidence="3" id="KW-1185">Reference proteome</keyword>
<dbReference type="Proteomes" id="UP001138997">
    <property type="component" value="Unassembled WGS sequence"/>
</dbReference>
<dbReference type="InterPro" id="IPR000905">
    <property type="entry name" value="Gcp-like_dom"/>
</dbReference>
<dbReference type="GO" id="GO:0005829">
    <property type="term" value="C:cytosol"/>
    <property type="evidence" value="ECO:0007669"/>
    <property type="project" value="TreeGrafter"/>
</dbReference>
<dbReference type="PANTHER" id="PTHR11735:SF11">
    <property type="entry name" value="TRNA THREONYLCARBAMOYLADENOSINE BIOSYNTHESIS PROTEIN TSAB"/>
    <property type="match status" value="1"/>
</dbReference>
<reference evidence="2" key="1">
    <citation type="submission" date="2021-11" db="EMBL/GenBank/DDBJ databases">
        <title>Streptomyces corallinus and Kineosporia corallina sp. nov., two new coral-derived marine actinobacteria.</title>
        <authorList>
            <person name="Buangrab K."/>
            <person name="Sutthacheep M."/>
            <person name="Yeemin T."/>
            <person name="Harunari E."/>
            <person name="Igarashi Y."/>
            <person name="Sripreechasak P."/>
            <person name="Kanchanasin P."/>
            <person name="Tanasupawat S."/>
            <person name="Phongsopitanun W."/>
        </authorList>
    </citation>
    <scope>NUCLEOTIDE SEQUENCE</scope>
    <source>
        <strain evidence="2">JCM 31032</strain>
    </source>
</reference>
<dbReference type="GO" id="GO:0002949">
    <property type="term" value="P:tRNA threonylcarbamoyladenosine modification"/>
    <property type="evidence" value="ECO:0007669"/>
    <property type="project" value="InterPro"/>
</dbReference>
<feature type="domain" description="Gcp-like" evidence="1">
    <location>
        <begin position="35"/>
        <end position="135"/>
    </location>
</feature>
<protein>
    <submittedName>
        <fullName evidence="2">tRNA (Adenosine(37)-N6)-threonylcarbamoyltransferase complex dimerization subunit type 1 TsaB</fullName>
        <ecNumber evidence="2">2.3.1.234</ecNumber>
    </submittedName>
</protein>
<dbReference type="AlphaFoldDB" id="A0A9X1NFB2"/>
<dbReference type="GO" id="GO:0061711">
    <property type="term" value="F:tRNA N(6)-L-threonylcarbamoyladenine synthase activity"/>
    <property type="evidence" value="ECO:0007669"/>
    <property type="project" value="UniProtKB-EC"/>
</dbReference>